<proteinExistence type="predicted"/>
<dbReference type="Pfam" id="PF01740">
    <property type="entry name" value="STAS"/>
    <property type="match status" value="1"/>
</dbReference>
<comment type="caution">
    <text evidence="8">The sequence shown here is derived from an EMBL/GenBank/DDBJ whole genome shotgun (WGS) entry which is preliminary data.</text>
</comment>
<feature type="transmembrane region" description="Helical" evidence="6">
    <location>
        <begin position="99"/>
        <end position="116"/>
    </location>
</feature>
<dbReference type="Pfam" id="PF00916">
    <property type="entry name" value="Sulfate_transp"/>
    <property type="match status" value="1"/>
</dbReference>
<dbReference type="EMBL" id="BDGG01000001">
    <property type="protein sequence ID" value="GAU90210.1"/>
    <property type="molecule type" value="Genomic_DNA"/>
</dbReference>
<dbReference type="PROSITE" id="PS50801">
    <property type="entry name" value="STAS"/>
    <property type="match status" value="1"/>
</dbReference>
<keyword evidence="3 6" id="KW-1133">Transmembrane helix</keyword>
<comment type="subcellular location">
    <subcellularLocation>
        <location evidence="1">Membrane</location>
        <topology evidence="1">Multi-pass membrane protein</topology>
    </subcellularLocation>
</comment>
<evidence type="ECO:0000256" key="6">
    <source>
        <dbReference type="SAM" id="Phobius"/>
    </source>
</evidence>
<dbReference type="GO" id="GO:0055085">
    <property type="term" value="P:transmembrane transport"/>
    <property type="evidence" value="ECO:0007669"/>
    <property type="project" value="InterPro"/>
</dbReference>
<dbReference type="OrthoDB" id="288203at2759"/>
<protein>
    <recommendedName>
        <fullName evidence="7">STAS domain-containing protein</fullName>
    </recommendedName>
</protein>
<feature type="transmembrane region" description="Helical" evidence="6">
    <location>
        <begin position="150"/>
        <end position="170"/>
    </location>
</feature>
<gene>
    <name evidence="8" type="primary">RvY_02660-1</name>
    <name evidence="8" type="synonym">RvY_02660.1</name>
    <name evidence="8" type="ORF">RvY_02660</name>
</gene>
<dbReference type="AlphaFoldDB" id="A0A1D1UNW9"/>
<evidence type="ECO:0000256" key="3">
    <source>
        <dbReference type="ARBA" id="ARBA00022989"/>
    </source>
</evidence>
<evidence type="ECO:0000256" key="2">
    <source>
        <dbReference type="ARBA" id="ARBA00022692"/>
    </source>
</evidence>
<evidence type="ECO:0000259" key="7">
    <source>
        <dbReference type="PROSITE" id="PS50801"/>
    </source>
</evidence>
<feature type="transmembrane region" description="Helical" evidence="6">
    <location>
        <begin position="388"/>
        <end position="405"/>
    </location>
</feature>
<evidence type="ECO:0000313" key="8">
    <source>
        <dbReference type="EMBL" id="GAU90210.1"/>
    </source>
</evidence>
<feature type="domain" description="STAS" evidence="7">
    <location>
        <begin position="501"/>
        <end position="656"/>
    </location>
</feature>
<dbReference type="InterPro" id="IPR036513">
    <property type="entry name" value="STAS_dom_sf"/>
</dbReference>
<dbReference type="GO" id="GO:0016020">
    <property type="term" value="C:membrane"/>
    <property type="evidence" value="ECO:0007669"/>
    <property type="project" value="UniProtKB-SubCell"/>
</dbReference>
<evidence type="ECO:0000256" key="5">
    <source>
        <dbReference type="SAM" id="MobiDB-lite"/>
    </source>
</evidence>
<dbReference type="SUPFAM" id="SSF52091">
    <property type="entry name" value="SpoIIaa-like"/>
    <property type="match status" value="1"/>
</dbReference>
<dbReference type="STRING" id="947166.A0A1D1UNW9"/>
<keyword evidence="2 6" id="KW-0812">Transmembrane</keyword>
<feature type="transmembrane region" description="Helical" evidence="6">
    <location>
        <begin position="261"/>
        <end position="280"/>
    </location>
</feature>
<sequence>MWDPEGSLEILKDVRRHLFHLAQHLQSFIPFLSLFRSLRGYRWRWVWRDFIAGVTVACFHIPQSMGTGMAANVGPLYGVHLTFFPGLIYAIFASSRHNSIGAFAPSAALAGVGVARTRKMFADPFMANLTYSELVSEAGLADVLHQHQGIVVGFTFWAGLFQLAMALFCLQPLSKILPFSVLDPFNCACSLQIILVQIPNMLGIGLDRFYGLNKHINLIIMLFQQAKKAGGLDTLLAMLTASITIGFREFIQPSLFRKVKLIVPVEFILMVAAIGLSYAFDLSGRYGVRIAGNSPGLVRPIGIPSPTMPSFEYLPHSFFEGMLAALVSIAVCLQAAKPSSRKHGYKVDVKQELVALGSANLFSSFFACFPASSNIGRVTVLDSIKSRSQLSTLFACLLTGLLLGFASQTLHYLPLSVIATIITLTLAVSLKLFEDLPAVWAASKLDAFQWVLTFIACVLLDVEWGLLIGLGFSLLRDQFLQQLPHWVTLDSPEASAPPSKVVVVGSSIDHHNAESLVESLLKSDLLEPNRDAPSRLVRHPIIEKVIRKRRDKPVPTIDLSLVSSKAAQSATIAVRTVPADRAYLILDCTLLTHVDAAGVRALNYLMTELVKRNTGLWFTAINGPVSTVLEKTKAGSRAALPLAKFAPSVDEALRLIDQEVRYNLTAVPDLARRNAIEVSTRPENTENKTTEAFWEVTAQPETVRETTGASVTSDTADNEMPSGDL</sequence>
<feature type="compositionally biased region" description="Polar residues" evidence="5">
    <location>
        <begin position="705"/>
        <end position="715"/>
    </location>
</feature>
<dbReference type="Proteomes" id="UP000186922">
    <property type="component" value="Unassembled WGS sequence"/>
</dbReference>
<feature type="transmembrane region" description="Helical" evidence="6">
    <location>
        <begin position="450"/>
        <end position="475"/>
    </location>
</feature>
<accession>A0A1D1UNW9</accession>
<organism evidence="8 9">
    <name type="scientific">Ramazzottius varieornatus</name>
    <name type="common">Water bear</name>
    <name type="synonym">Tardigrade</name>
    <dbReference type="NCBI Taxonomy" id="947166"/>
    <lineage>
        <taxon>Eukaryota</taxon>
        <taxon>Metazoa</taxon>
        <taxon>Ecdysozoa</taxon>
        <taxon>Tardigrada</taxon>
        <taxon>Eutardigrada</taxon>
        <taxon>Parachela</taxon>
        <taxon>Hypsibioidea</taxon>
        <taxon>Ramazzottiidae</taxon>
        <taxon>Ramazzottius</taxon>
    </lineage>
</organism>
<keyword evidence="4 6" id="KW-0472">Membrane</keyword>
<feature type="transmembrane region" description="Helical" evidence="6">
    <location>
        <begin position="353"/>
        <end position="376"/>
    </location>
</feature>
<evidence type="ECO:0000313" key="9">
    <source>
        <dbReference type="Proteomes" id="UP000186922"/>
    </source>
</evidence>
<feature type="region of interest" description="Disordered" evidence="5">
    <location>
        <begin position="698"/>
        <end position="725"/>
    </location>
</feature>
<evidence type="ECO:0000256" key="4">
    <source>
        <dbReference type="ARBA" id="ARBA00023136"/>
    </source>
</evidence>
<evidence type="ECO:0000256" key="1">
    <source>
        <dbReference type="ARBA" id="ARBA00004141"/>
    </source>
</evidence>
<dbReference type="InterPro" id="IPR011547">
    <property type="entry name" value="SLC26A/SulP_dom"/>
</dbReference>
<name>A0A1D1UNW9_RAMVA</name>
<keyword evidence="9" id="KW-1185">Reference proteome</keyword>
<feature type="transmembrane region" description="Helical" evidence="6">
    <location>
        <begin position="412"/>
        <end position="430"/>
    </location>
</feature>
<reference evidence="8 9" key="1">
    <citation type="journal article" date="2016" name="Nat. Commun.">
        <title>Extremotolerant tardigrade genome and improved radiotolerance of human cultured cells by tardigrade-unique protein.</title>
        <authorList>
            <person name="Hashimoto T."/>
            <person name="Horikawa D.D."/>
            <person name="Saito Y."/>
            <person name="Kuwahara H."/>
            <person name="Kozuka-Hata H."/>
            <person name="Shin-I T."/>
            <person name="Minakuchi Y."/>
            <person name="Ohishi K."/>
            <person name="Motoyama A."/>
            <person name="Aizu T."/>
            <person name="Enomoto A."/>
            <person name="Kondo K."/>
            <person name="Tanaka S."/>
            <person name="Hara Y."/>
            <person name="Koshikawa S."/>
            <person name="Sagara H."/>
            <person name="Miura T."/>
            <person name="Yokobori S."/>
            <person name="Miyagawa K."/>
            <person name="Suzuki Y."/>
            <person name="Kubo T."/>
            <person name="Oyama M."/>
            <person name="Kohara Y."/>
            <person name="Fujiyama A."/>
            <person name="Arakawa K."/>
            <person name="Katayama T."/>
            <person name="Toyoda A."/>
            <person name="Kunieda T."/>
        </authorList>
    </citation>
    <scope>NUCLEOTIDE SEQUENCE [LARGE SCALE GENOMIC DNA]</scope>
    <source>
        <strain evidence="8 9">YOKOZUNA-1</strain>
    </source>
</reference>
<dbReference type="InterPro" id="IPR002645">
    <property type="entry name" value="STAS_dom"/>
</dbReference>
<feature type="transmembrane region" description="Helical" evidence="6">
    <location>
        <begin position="74"/>
        <end position="92"/>
    </location>
</feature>
<dbReference type="InterPro" id="IPR001902">
    <property type="entry name" value="SLC26A/SulP_fam"/>
</dbReference>
<dbReference type="PANTHER" id="PTHR11814">
    <property type="entry name" value="SULFATE TRANSPORTER"/>
    <property type="match status" value="1"/>
</dbReference>
<dbReference type="Gene3D" id="3.30.750.24">
    <property type="entry name" value="STAS domain"/>
    <property type="match status" value="1"/>
</dbReference>